<feature type="signal peptide" evidence="1">
    <location>
        <begin position="1"/>
        <end position="26"/>
    </location>
</feature>
<dbReference type="EMBL" id="JBJQOH010000006">
    <property type="protein sequence ID" value="KAL3683972.1"/>
    <property type="molecule type" value="Genomic_DNA"/>
</dbReference>
<comment type="caution">
    <text evidence="2">The sequence shown here is derived from an EMBL/GenBank/DDBJ whole genome shotgun (WGS) entry which is preliminary data.</text>
</comment>
<reference evidence="2 3" key="1">
    <citation type="submission" date="2024-09" db="EMBL/GenBank/DDBJ databases">
        <title>Chromosome-scale assembly of Riccia sorocarpa.</title>
        <authorList>
            <person name="Paukszto L."/>
        </authorList>
    </citation>
    <scope>NUCLEOTIDE SEQUENCE [LARGE SCALE GENOMIC DNA]</scope>
    <source>
        <strain evidence="2">LP-2024</strain>
        <tissue evidence="2">Aerial parts of the thallus</tissue>
    </source>
</reference>
<name>A0ABD3GXI1_9MARC</name>
<dbReference type="AlphaFoldDB" id="A0ABD3GXI1"/>
<gene>
    <name evidence="2" type="ORF">R1sor_001994</name>
</gene>
<dbReference type="Proteomes" id="UP001633002">
    <property type="component" value="Unassembled WGS sequence"/>
</dbReference>
<keyword evidence="3" id="KW-1185">Reference proteome</keyword>
<evidence type="ECO:0000313" key="2">
    <source>
        <dbReference type="EMBL" id="KAL3683972.1"/>
    </source>
</evidence>
<accession>A0ABD3GXI1</accession>
<evidence type="ECO:0000256" key="1">
    <source>
        <dbReference type="SAM" id="SignalP"/>
    </source>
</evidence>
<sequence length="124" mass="13348">MRSCHLVKLACLLLALALISVELASGRVLLAAERQRALDMENSNTNRIVGVAVSASKVSLSPQVPTCNSETSSSECKLHFQKLPRGTKTPARDGVFSTYALFLNLGARTRKWSRAPNSNAGYAS</sequence>
<protein>
    <submittedName>
        <fullName evidence="2">Uncharacterized protein</fullName>
    </submittedName>
</protein>
<keyword evidence="1" id="KW-0732">Signal</keyword>
<organism evidence="2 3">
    <name type="scientific">Riccia sorocarpa</name>
    <dbReference type="NCBI Taxonomy" id="122646"/>
    <lineage>
        <taxon>Eukaryota</taxon>
        <taxon>Viridiplantae</taxon>
        <taxon>Streptophyta</taxon>
        <taxon>Embryophyta</taxon>
        <taxon>Marchantiophyta</taxon>
        <taxon>Marchantiopsida</taxon>
        <taxon>Marchantiidae</taxon>
        <taxon>Marchantiales</taxon>
        <taxon>Ricciaceae</taxon>
        <taxon>Riccia</taxon>
    </lineage>
</organism>
<proteinExistence type="predicted"/>
<evidence type="ECO:0000313" key="3">
    <source>
        <dbReference type="Proteomes" id="UP001633002"/>
    </source>
</evidence>
<feature type="chain" id="PRO_5044801813" evidence="1">
    <location>
        <begin position="27"/>
        <end position="124"/>
    </location>
</feature>